<sequence>MTPFGKDTSVITIDREGRFDHVEREKLLDRVMGQARFQKSSEILRRDRLPADGLAFVAHDGKQMIGTVRLWNVNAGNSGSALLLGPLAVEKVYSGSGVGAGLVYAALNAAQSAGHRSVLLVGDPEYYARFGFQAAPASGLLMPGHFDRHRFQAINLGNEDVLSGAHGMLHATGQRAH</sequence>
<dbReference type="GO" id="GO:0016747">
    <property type="term" value="F:acyltransferase activity, transferring groups other than amino-acyl groups"/>
    <property type="evidence" value="ECO:0007669"/>
    <property type="project" value="InterPro"/>
</dbReference>
<evidence type="ECO:0000313" key="3">
    <source>
        <dbReference type="Proteomes" id="UP000253226"/>
    </source>
</evidence>
<feature type="domain" description="N-acetyltransferase" evidence="1">
    <location>
        <begin position="11"/>
        <end position="157"/>
    </location>
</feature>
<dbReference type="PROSITE" id="PS51186">
    <property type="entry name" value="GNAT"/>
    <property type="match status" value="1"/>
</dbReference>
<dbReference type="InterPro" id="IPR000182">
    <property type="entry name" value="GNAT_dom"/>
</dbReference>
<dbReference type="InterPro" id="IPR016181">
    <property type="entry name" value="Acyl_CoA_acyltransferase"/>
</dbReference>
<dbReference type="AlphaFoldDB" id="A0A367W8K0"/>
<dbReference type="SUPFAM" id="SSF55729">
    <property type="entry name" value="Acyl-CoA N-acyltransferases (Nat)"/>
    <property type="match status" value="1"/>
</dbReference>
<comment type="caution">
    <text evidence="2">The sequence shown here is derived from an EMBL/GenBank/DDBJ whole genome shotgun (WGS) entry which is preliminary data.</text>
</comment>
<gene>
    <name evidence="2" type="ORF">TH19_06960</name>
</gene>
<keyword evidence="2" id="KW-0808">Transferase</keyword>
<dbReference type="Proteomes" id="UP000253226">
    <property type="component" value="Unassembled WGS sequence"/>
</dbReference>
<reference evidence="2 3" key="1">
    <citation type="submission" date="2014-07" db="EMBL/GenBank/DDBJ databases">
        <title>Draft genome sequence of Thalassospira profundimaris 35.</title>
        <authorList>
            <person name="Lai Q."/>
            <person name="Shao Z."/>
        </authorList>
    </citation>
    <scope>NUCLEOTIDE SEQUENCE [LARGE SCALE GENOMIC DNA]</scope>
    <source>
        <strain evidence="2 3">35</strain>
    </source>
</reference>
<organism evidence="2 3">
    <name type="scientific">Thalassospira profundimaris</name>
    <dbReference type="NCBI Taxonomy" id="502049"/>
    <lineage>
        <taxon>Bacteria</taxon>
        <taxon>Pseudomonadati</taxon>
        <taxon>Pseudomonadota</taxon>
        <taxon>Alphaproteobacteria</taxon>
        <taxon>Rhodospirillales</taxon>
        <taxon>Thalassospiraceae</taxon>
        <taxon>Thalassospira</taxon>
    </lineage>
</organism>
<dbReference type="EMBL" id="JPWF01000004">
    <property type="protein sequence ID" value="RCK37774.1"/>
    <property type="molecule type" value="Genomic_DNA"/>
</dbReference>
<evidence type="ECO:0000313" key="2">
    <source>
        <dbReference type="EMBL" id="RCK37774.1"/>
    </source>
</evidence>
<dbReference type="CDD" id="cd04301">
    <property type="entry name" value="NAT_SF"/>
    <property type="match status" value="1"/>
</dbReference>
<proteinExistence type="predicted"/>
<name>A0A367W8K0_9PROT</name>
<accession>A0A367W8K0</accession>
<dbReference type="Gene3D" id="3.40.630.30">
    <property type="match status" value="1"/>
</dbReference>
<evidence type="ECO:0000259" key="1">
    <source>
        <dbReference type="PROSITE" id="PS51186"/>
    </source>
</evidence>
<dbReference type="Pfam" id="PF13508">
    <property type="entry name" value="Acetyltransf_7"/>
    <property type="match status" value="1"/>
</dbReference>
<protein>
    <submittedName>
        <fullName evidence="2">Acetyltransferase</fullName>
    </submittedName>
</protein>